<accession>A0A941IL70</accession>
<organism evidence="2 3">
    <name type="scientific">Actinospica acidithermotolerans</name>
    <dbReference type="NCBI Taxonomy" id="2828514"/>
    <lineage>
        <taxon>Bacteria</taxon>
        <taxon>Bacillati</taxon>
        <taxon>Actinomycetota</taxon>
        <taxon>Actinomycetes</taxon>
        <taxon>Catenulisporales</taxon>
        <taxon>Actinospicaceae</taxon>
        <taxon>Actinospica</taxon>
    </lineage>
</organism>
<feature type="compositionally biased region" description="Basic and acidic residues" evidence="1">
    <location>
        <begin position="144"/>
        <end position="153"/>
    </location>
</feature>
<name>A0A941IL70_9ACTN</name>
<protein>
    <submittedName>
        <fullName evidence="2">Uncharacterized protein</fullName>
    </submittedName>
</protein>
<dbReference type="AlphaFoldDB" id="A0A941IL70"/>
<keyword evidence="3" id="KW-1185">Reference proteome</keyword>
<proteinExistence type="predicted"/>
<dbReference type="RefSeq" id="WP_212519899.1">
    <property type="nucleotide sequence ID" value="NZ_JAGSOH010000065.1"/>
</dbReference>
<feature type="compositionally biased region" description="Low complexity" evidence="1">
    <location>
        <begin position="88"/>
        <end position="102"/>
    </location>
</feature>
<comment type="caution">
    <text evidence="2">The sequence shown here is derived from an EMBL/GenBank/DDBJ whole genome shotgun (WGS) entry which is preliminary data.</text>
</comment>
<feature type="region of interest" description="Disordered" evidence="1">
    <location>
        <begin position="80"/>
        <end position="160"/>
    </location>
</feature>
<dbReference type="Proteomes" id="UP000676325">
    <property type="component" value="Unassembled WGS sequence"/>
</dbReference>
<sequence length="160" mass="16860">MAEPTASPSGMTLPEQTVARARAIARDLGARLFISPSNLELYDELESFLAADAPAMRAALAALEELSPAQLRRRLAAIGAPVPPEHGAPAPAVATPAQAGSASTEDSTAEDGYVSPWPSLTPRDERSEEAAAPTADAQVDEDDSWLREWDREALLGGVEQ</sequence>
<evidence type="ECO:0000313" key="2">
    <source>
        <dbReference type="EMBL" id="MBR7828763.1"/>
    </source>
</evidence>
<dbReference type="EMBL" id="JAGSOH010000065">
    <property type="protein sequence ID" value="MBR7828763.1"/>
    <property type="molecule type" value="Genomic_DNA"/>
</dbReference>
<evidence type="ECO:0000256" key="1">
    <source>
        <dbReference type="SAM" id="MobiDB-lite"/>
    </source>
</evidence>
<evidence type="ECO:0000313" key="3">
    <source>
        <dbReference type="Proteomes" id="UP000676325"/>
    </source>
</evidence>
<gene>
    <name evidence="2" type="ORF">KDK95_20815</name>
</gene>
<reference evidence="2" key="1">
    <citation type="submission" date="2021-04" db="EMBL/GenBank/DDBJ databases">
        <title>Genome based classification of Actinospica acidithermotolerans sp. nov., an actinobacterium isolated from an Indonesian hot spring.</title>
        <authorList>
            <person name="Kusuma A.B."/>
            <person name="Putra K.E."/>
            <person name="Nafisah S."/>
            <person name="Loh J."/>
            <person name="Nouioui I."/>
            <person name="Goodfellow M."/>
        </authorList>
    </citation>
    <scope>NUCLEOTIDE SEQUENCE</scope>
    <source>
        <strain evidence="2">MGRD01-02</strain>
    </source>
</reference>